<dbReference type="Proteomes" id="UP000887569">
    <property type="component" value="Unplaced"/>
</dbReference>
<dbReference type="GO" id="GO:0045505">
    <property type="term" value="F:dynein intermediate chain binding"/>
    <property type="evidence" value="ECO:0007669"/>
    <property type="project" value="TreeGrafter"/>
</dbReference>
<feature type="compositionally biased region" description="Polar residues" evidence="1">
    <location>
        <begin position="46"/>
        <end position="59"/>
    </location>
</feature>
<sequence>MADEWPTTDIITDDTGSQIDCKLLKERREGKFEGEENVEWQHRSVDTSSEDSTFTTNEYGSVLSDADRERSSASSVISEKFEDQTFEGEEVDENDDETTFWNEVLAAEAERALERANIPHPNCFFDDSNRFGPNITILSSTSSHTNEEIAVKAAAKALERFPANKMLAARMIKKQCEERLNGAWHCIVSEGDVGFFSRNDEHIHFTFRRSTVYMFPHHCYEPGEMRIRRLKNPDSSVMEIQIPESVDVIANGMNLERQQYAIRLAINAIAKYGSKCNNAFIAEKIVDGFEEIYGAHFHCAVSDKDIGCHVRYDPDNIIFFNFDGLTICLFKQNPTNEDPFTSLHPLRERKISGVLVPLKQQRRQYVIKSGMDPETLQLAIVFTQTAISESQSVQKIAHTVRTEFESKHAGQYHCIVANGQFGFYVHYDEKDYAHFVVEDHYVLLFRSKDIPAKDLRVTRYIPIGFAAPDIRVVSSGMTRPKERFAIDLTSEGIQRYVGDKMRAAKHVVERFEERHGTPYHCALSDGELGFSVHHKAAMHFKIGSTAVFLFRNL</sequence>
<dbReference type="GO" id="GO:0007017">
    <property type="term" value="P:microtubule-based process"/>
    <property type="evidence" value="ECO:0007669"/>
    <property type="project" value="InterPro"/>
</dbReference>
<protein>
    <submittedName>
        <fullName evidence="3">Uncharacterized protein</fullName>
    </submittedName>
</protein>
<dbReference type="SUPFAM" id="SSF54648">
    <property type="entry name" value="DLC"/>
    <property type="match status" value="4"/>
</dbReference>
<name>A0A915AFL6_PARUN</name>
<evidence type="ECO:0000313" key="2">
    <source>
        <dbReference type="Proteomes" id="UP000887569"/>
    </source>
</evidence>
<dbReference type="Pfam" id="PF01221">
    <property type="entry name" value="Dynein_light"/>
    <property type="match status" value="4"/>
</dbReference>
<organism evidence="2 3">
    <name type="scientific">Parascaris univalens</name>
    <name type="common">Nematode worm</name>
    <dbReference type="NCBI Taxonomy" id="6257"/>
    <lineage>
        <taxon>Eukaryota</taxon>
        <taxon>Metazoa</taxon>
        <taxon>Ecdysozoa</taxon>
        <taxon>Nematoda</taxon>
        <taxon>Chromadorea</taxon>
        <taxon>Rhabditida</taxon>
        <taxon>Spirurina</taxon>
        <taxon>Ascaridomorpha</taxon>
        <taxon>Ascaridoidea</taxon>
        <taxon>Ascarididae</taxon>
        <taxon>Parascaris</taxon>
    </lineage>
</organism>
<feature type="compositionally biased region" description="Basic and acidic residues" evidence="1">
    <location>
        <begin position="32"/>
        <end position="45"/>
    </location>
</feature>
<keyword evidence="2" id="KW-1185">Reference proteome</keyword>
<accession>A0A915AFL6</accession>
<dbReference type="GO" id="GO:0005868">
    <property type="term" value="C:cytoplasmic dynein complex"/>
    <property type="evidence" value="ECO:0007669"/>
    <property type="project" value="TreeGrafter"/>
</dbReference>
<evidence type="ECO:0000313" key="3">
    <source>
        <dbReference type="WBParaSite" id="PgR006_g035_t02"/>
    </source>
</evidence>
<reference evidence="3" key="1">
    <citation type="submission" date="2022-11" db="UniProtKB">
        <authorList>
            <consortium name="WormBaseParasite"/>
        </authorList>
    </citation>
    <scope>IDENTIFICATION</scope>
</reference>
<dbReference type="PANTHER" id="PTHR11886:SF35">
    <property type="entry name" value="DYNEIN LIGHT CHAIN"/>
    <property type="match status" value="1"/>
</dbReference>
<dbReference type="InterPro" id="IPR001372">
    <property type="entry name" value="Dynein_light_chain_typ-1/2"/>
</dbReference>
<feature type="region of interest" description="Disordered" evidence="1">
    <location>
        <begin position="32"/>
        <end position="96"/>
    </location>
</feature>
<dbReference type="Gene3D" id="3.30.740.10">
    <property type="entry name" value="Protein Inhibitor Of Neuronal Nitric Oxide Synthase"/>
    <property type="match status" value="4"/>
</dbReference>
<dbReference type="CDD" id="cd21450">
    <property type="entry name" value="DLC-like_DYNLL1-like"/>
    <property type="match status" value="2"/>
</dbReference>
<evidence type="ECO:0000256" key="1">
    <source>
        <dbReference type="SAM" id="MobiDB-lite"/>
    </source>
</evidence>
<dbReference type="InterPro" id="IPR037177">
    <property type="entry name" value="DLC_sf"/>
</dbReference>
<dbReference type="AlphaFoldDB" id="A0A915AFL6"/>
<dbReference type="SMART" id="SM01375">
    <property type="entry name" value="Dynein_light"/>
    <property type="match status" value="4"/>
</dbReference>
<dbReference type="PANTHER" id="PTHR11886">
    <property type="entry name" value="DYNEIN LIGHT CHAIN"/>
    <property type="match status" value="1"/>
</dbReference>
<feature type="compositionally biased region" description="Acidic residues" evidence="1">
    <location>
        <begin position="84"/>
        <end position="96"/>
    </location>
</feature>
<proteinExistence type="predicted"/>
<dbReference type="WBParaSite" id="PgR006_g035_t02">
    <property type="protein sequence ID" value="PgR006_g035_t02"/>
    <property type="gene ID" value="PgR006_g035"/>
</dbReference>